<dbReference type="Gene3D" id="3.40.190.10">
    <property type="entry name" value="Periplasmic binding protein-like II"/>
    <property type="match status" value="2"/>
</dbReference>
<dbReference type="SMART" id="SM00062">
    <property type="entry name" value="PBPb"/>
    <property type="match status" value="1"/>
</dbReference>
<evidence type="ECO:0000256" key="3">
    <source>
        <dbReference type="ARBA" id="ARBA00023136"/>
    </source>
</evidence>
<comment type="caution">
    <text evidence="7">Lacks conserved residue(s) required for the propagation of feature annotation.</text>
</comment>
<dbReference type="Proteomes" id="UP000245474">
    <property type="component" value="Unassembled WGS sequence"/>
</dbReference>
<dbReference type="InterPro" id="IPR023346">
    <property type="entry name" value="Lysozyme-like_dom_sf"/>
</dbReference>
<comment type="subcellular location">
    <subcellularLocation>
        <location evidence="7">Cell outer membrane</location>
        <topology evidence="7">Peripheral membrane protein</topology>
    </subcellularLocation>
    <text evidence="7">Attached to the inner leaflet of the outer membrane.</text>
</comment>
<dbReference type="GO" id="GO:0009279">
    <property type="term" value="C:cell outer membrane"/>
    <property type="evidence" value="ECO:0007669"/>
    <property type="project" value="UniProtKB-SubCell"/>
</dbReference>
<dbReference type="NCBIfam" id="NF008112">
    <property type="entry name" value="PRK10859.1"/>
    <property type="match status" value="1"/>
</dbReference>
<keyword evidence="5 7" id="KW-0456">Lyase</keyword>
<dbReference type="Gene3D" id="1.10.530.10">
    <property type="match status" value="1"/>
</dbReference>
<dbReference type="CDD" id="cd01009">
    <property type="entry name" value="PBP2_YfhD_N"/>
    <property type="match status" value="1"/>
</dbReference>
<comment type="similarity">
    <text evidence="7">In the N-terminal section; belongs to the bacterial solute-binding protein 3 family.</text>
</comment>
<comment type="similarity">
    <text evidence="1">Belongs to the bacterial solute-binding protein 3 family.</text>
</comment>
<evidence type="ECO:0000256" key="2">
    <source>
        <dbReference type="ARBA" id="ARBA00022729"/>
    </source>
</evidence>
<dbReference type="PANTHER" id="PTHR35936:SF32">
    <property type="entry name" value="MEMBRANE-BOUND LYTIC MUREIN TRANSGLYCOSYLASE F"/>
    <property type="match status" value="1"/>
</dbReference>
<dbReference type="GO" id="GO:0071555">
    <property type="term" value="P:cell wall organization"/>
    <property type="evidence" value="ECO:0007669"/>
    <property type="project" value="UniProtKB-KW"/>
</dbReference>
<name>A0A2U2N8G2_9GAMM</name>
<dbReference type="GO" id="GO:0009253">
    <property type="term" value="P:peptidoglycan catabolic process"/>
    <property type="evidence" value="ECO:0007669"/>
    <property type="project" value="TreeGrafter"/>
</dbReference>
<dbReference type="InterPro" id="IPR001638">
    <property type="entry name" value="Solute-binding_3/MltF_N"/>
</dbReference>
<evidence type="ECO:0000256" key="6">
    <source>
        <dbReference type="ARBA" id="ARBA00023316"/>
    </source>
</evidence>
<evidence type="ECO:0000256" key="4">
    <source>
        <dbReference type="ARBA" id="ARBA00023237"/>
    </source>
</evidence>
<evidence type="ECO:0000313" key="10">
    <source>
        <dbReference type="EMBL" id="PWG65368.1"/>
    </source>
</evidence>
<organism evidence="10 11">
    <name type="scientific">Sediminicurvatus halobius</name>
    <dbReference type="NCBI Taxonomy" id="2182432"/>
    <lineage>
        <taxon>Bacteria</taxon>
        <taxon>Pseudomonadati</taxon>
        <taxon>Pseudomonadota</taxon>
        <taxon>Gammaproteobacteria</taxon>
        <taxon>Chromatiales</taxon>
        <taxon>Ectothiorhodospiraceae</taxon>
        <taxon>Sediminicurvatus</taxon>
    </lineage>
</organism>
<dbReference type="AlphaFoldDB" id="A0A2U2N8G2"/>
<comment type="similarity">
    <text evidence="7">In the C-terminal section; belongs to the transglycosylase Slt family.</text>
</comment>
<dbReference type="PANTHER" id="PTHR35936">
    <property type="entry name" value="MEMBRANE-BOUND LYTIC MUREIN TRANSGLYCOSYLASE F"/>
    <property type="match status" value="1"/>
</dbReference>
<evidence type="ECO:0000256" key="5">
    <source>
        <dbReference type="ARBA" id="ARBA00023239"/>
    </source>
</evidence>
<comment type="domain">
    <text evidence="7">The N-terminal domain does not have lytic activity and probably modulates enzymatic activity. The C-terminal domain is the catalytic active domain.</text>
</comment>
<dbReference type="RefSeq" id="WP_109675378.1">
    <property type="nucleotide sequence ID" value="NZ_CP086615.1"/>
</dbReference>
<accession>A0A2U2N8G2</accession>
<dbReference type="EMBL" id="QFFI01000002">
    <property type="protein sequence ID" value="PWG65368.1"/>
    <property type="molecule type" value="Genomic_DNA"/>
</dbReference>
<keyword evidence="11" id="KW-1185">Reference proteome</keyword>
<protein>
    <recommendedName>
        <fullName evidence="7">Membrane-bound lytic murein transglycosylase F</fullName>
        <ecNumber evidence="7">4.2.2.n1</ecNumber>
    </recommendedName>
    <alternativeName>
        <fullName evidence="7">Murein lyase F</fullName>
    </alternativeName>
</protein>
<dbReference type="SUPFAM" id="SSF53850">
    <property type="entry name" value="Periplasmic binding protein-like II"/>
    <property type="match status" value="1"/>
</dbReference>
<keyword evidence="4 7" id="KW-0998">Cell outer membrane</keyword>
<dbReference type="GO" id="GO:0016998">
    <property type="term" value="P:cell wall macromolecule catabolic process"/>
    <property type="evidence" value="ECO:0007669"/>
    <property type="project" value="UniProtKB-UniRule"/>
</dbReference>
<feature type="region of interest" description="LT domain" evidence="7">
    <location>
        <begin position="284"/>
        <end position="479"/>
    </location>
</feature>
<keyword evidence="2 7" id="KW-0732">Signal</keyword>
<feature type="compositionally biased region" description="Low complexity" evidence="8">
    <location>
        <begin position="32"/>
        <end position="46"/>
    </location>
</feature>
<feature type="active site" evidence="7">
    <location>
        <position position="330"/>
    </location>
</feature>
<keyword evidence="3 7" id="KW-0472">Membrane</keyword>
<dbReference type="OrthoDB" id="9815002at2"/>
<dbReference type="Pfam" id="PF00497">
    <property type="entry name" value="SBP_bac_3"/>
    <property type="match status" value="1"/>
</dbReference>
<comment type="caution">
    <text evidence="10">The sequence shown here is derived from an EMBL/GenBank/DDBJ whole genome shotgun (WGS) entry which is preliminary data.</text>
</comment>
<sequence length="479" mass="53518">MPHPPYLRHLLPLLLLALLGACGSESDPKPQSGESGDDAGQSSAAAARDLAAIRESGELVVITRNAPTTWYIDRDDQPAGPEHDLIKSLAAELGLAVRWKMVPTVAEALAGIANGEADIAAAGLTITEAREERFRFGPPYQQVTQQVVCRRDNVQPETVAELVGLEIEVIAGSSYSERLSELQANGHPDLAWRETAEVDTEALLRRVWEREIDCTVADSTIVDINRRYYPELIAPFNLSRAQSLGWVMPPDADSLAAAVADWHAGAEEAGLLTRISDRYYGFYQAFDYVDIARYVRRIDERFPRYREWFREAAEAHDLPFSLIAAQGYQESHWNPEAQSPTGVRGIMMLTLPTARELGVENRLDPRQSIFGGARYLARMKDSFVEAVPEPDRTFLALAAYNIGRGHMHDAQSLARELDLSPHLWSDMKTVLPLLADERYYRDLRYGYARGSEPVRYVQRIREYRAVLEQDLAAPATAAQ</sequence>
<evidence type="ECO:0000259" key="9">
    <source>
        <dbReference type="SMART" id="SM00062"/>
    </source>
</evidence>
<evidence type="ECO:0000256" key="7">
    <source>
        <dbReference type="HAMAP-Rule" id="MF_02016"/>
    </source>
</evidence>
<feature type="domain" description="Solute-binding protein family 3/N-terminal" evidence="9">
    <location>
        <begin position="58"/>
        <end position="283"/>
    </location>
</feature>
<comment type="catalytic activity">
    <reaction evidence="7">
        <text>Exolytic cleavage of the (1-&gt;4)-beta-glycosidic linkage between N-acetylmuramic acid (MurNAc) and N-acetylglucosamine (GlcNAc) residues in peptidoglycan, from either the reducing or the non-reducing ends of the peptidoglycan chains, with concomitant formation of a 1,6-anhydrobond in the MurNAc residue.</text>
        <dbReference type="EC" id="4.2.2.n1"/>
    </reaction>
</comment>
<dbReference type="CDD" id="cd13403">
    <property type="entry name" value="MLTF-like"/>
    <property type="match status" value="1"/>
</dbReference>
<dbReference type="HAMAP" id="MF_02016">
    <property type="entry name" value="MltF"/>
    <property type="match status" value="1"/>
</dbReference>
<dbReference type="InterPro" id="IPR008258">
    <property type="entry name" value="Transglycosylase_SLT_dom_1"/>
</dbReference>
<feature type="region of interest" description="Disordered" evidence="8">
    <location>
        <begin position="25"/>
        <end position="46"/>
    </location>
</feature>
<dbReference type="InterPro" id="IPR023703">
    <property type="entry name" value="MltF"/>
</dbReference>
<keyword evidence="6 7" id="KW-0961">Cell wall biogenesis/degradation</keyword>
<evidence type="ECO:0000256" key="8">
    <source>
        <dbReference type="SAM" id="MobiDB-lite"/>
    </source>
</evidence>
<dbReference type="EC" id="4.2.2.n1" evidence="7"/>
<comment type="function">
    <text evidence="7">Murein-degrading enzyme that degrades murein glycan strands and insoluble, high-molecular weight murein sacculi, with the concomitant formation of a 1,6-anhydromuramoyl product. Lytic transglycosylases (LTs) play an integral role in the metabolism of the peptidoglycan (PG) sacculus. Their lytic action creates space within the PG sacculus to allow for its expansion as well as for the insertion of various structures such as secretion systems and flagella.</text>
</comment>
<reference evidence="10 11" key="1">
    <citation type="submission" date="2018-05" db="EMBL/GenBank/DDBJ databases">
        <title>Spiribacter halobius sp. nov., a moderately halophilic bacterium isolated from marine solar saltern.</title>
        <authorList>
            <person name="Zheng W.-S."/>
            <person name="Lu D.-C."/>
            <person name="Du Z.-J."/>
        </authorList>
    </citation>
    <scope>NUCLEOTIDE SEQUENCE [LARGE SCALE GENOMIC DNA]</scope>
    <source>
        <strain evidence="10 11">E85</strain>
    </source>
</reference>
<evidence type="ECO:0000313" key="11">
    <source>
        <dbReference type="Proteomes" id="UP000245474"/>
    </source>
</evidence>
<dbReference type="SUPFAM" id="SSF53955">
    <property type="entry name" value="Lysozyme-like"/>
    <property type="match status" value="1"/>
</dbReference>
<gene>
    <name evidence="7" type="primary">mltF</name>
    <name evidence="10" type="ORF">DEM34_01055</name>
</gene>
<proteinExistence type="inferred from homology"/>
<dbReference type="Pfam" id="PF01464">
    <property type="entry name" value="SLT"/>
    <property type="match status" value="1"/>
</dbReference>
<dbReference type="GO" id="GO:0008933">
    <property type="term" value="F:peptidoglycan lytic transglycosylase activity"/>
    <property type="evidence" value="ECO:0007669"/>
    <property type="project" value="UniProtKB-UniRule"/>
</dbReference>
<evidence type="ECO:0000256" key="1">
    <source>
        <dbReference type="ARBA" id="ARBA00010333"/>
    </source>
</evidence>